<evidence type="ECO:0000259" key="9">
    <source>
        <dbReference type="Pfam" id="PF02781"/>
    </source>
</evidence>
<name>A0A0C7P2K1_DEFTU</name>
<evidence type="ECO:0000256" key="6">
    <source>
        <dbReference type="ARBA" id="ARBA00023277"/>
    </source>
</evidence>
<dbReference type="PROSITE" id="PS00069">
    <property type="entry name" value="G6P_DEHYDROGENASE"/>
    <property type="match status" value="1"/>
</dbReference>
<evidence type="ECO:0000256" key="1">
    <source>
        <dbReference type="ARBA" id="ARBA00004937"/>
    </source>
</evidence>
<dbReference type="InterPro" id="IPR019796">
    <property type="entry name" value="G6P_DH_AS"/>
</dbReference>
<dbReference type="PRINTS" id="PR00079">
    <property type="entry name" value="G6PDHDRGNASE"/>
</dbReference>
<keyword evidence="6 7" id="KW-0119">Carbohydrate metabolism</keyword>
<dbReference type="PANTHER" id="PTHR23429">
    <property type="entry name" value="GLUCOSE-6-PHOSPHATE 1-DEHYDROGENASE G6PD"/>
    <property type="match status" value="1"/>
</dbReference>
<proteinExistence type="inferred from homology"/>
<feature type="domain" description="Glucose-6-phosphate dehydrogenase C-terminal" evidence="9">
    <location>
        <begin position="208"/>
        <end position="506"/>
    </location>
</feature>
<dbReference type="SUPFAM" id="SSF55347">
    <property type="entry name" value="Glyceraldehyde-3-phosphate dehydrogenase-like, C-terminal domain"/>
    <property type="match status" value="1"/>
</dbReference>
<dbReference type="UniPathway" id="UPA00115">
    <property type="reaction ID" value="UER00408"/>
</dbReference>
<evidence type="ECO:0000256" key="7">
    <source>
        <dbReference type="HAMAP-Rule" id="MF_00966"/>
    </source>
</evidence>
<evidence type="ECO:0000256" key="2">
    <source>
        <dbReference type="ARBA" id="ARBA00009975"/>
    </source>
</evidence>
<dbReference type="GO" id="GO:0050661">
    <property type="term" value="F:NADP binding"/>
    <property type="evidence" value="ECO:0007669"/>
    <property type="project" value="UniProtKB-UniRule"/>
</dbReference>
<evidence type="ECO:0000256" key="5">
    <source>
        <dbReference type="ARBA" id="ARBA00023002"/>
    </source>
</evidence>
<dbReference type="PANTHER" id="PTHR23429:SF0">
    <property type="entry name" value="GLUCOSE-6-PHOSPHATE 1-DEHYDROGENASE"/>
    <property type="match status" value="1"/>
</dbReference>
<comment type="function">
    <text evidence="7">Catalyzes the oxidation of glucose 6-phosphate to 6-phosphogluconolactone.</text>
</comment>
<dbReference type="Pfam" id="PF00479">
    <property type="entry name" value="G6PD_N"/>
    <property type="match status" value="1"/>
</dbReference>
<feature type="binding site" evidence="7">
    <location>
        <position position="197"/>
    </location>
    <ligand>
        <name>substrate</name>
    </ligand>
</feature>
<sequence length="518" mass="60469">MEQLIKKSLTRAQICEEVRPGPSSIIIFGASGDLTFRKLIPSIFALFKKELLPKQFYLLGVARTKYTDEEYRNEIKRWLLNENEALNSVLSFIERIFYISGNYDDDSLYKLLQEKLNSLDKMFETQQNHIFYLATPPSVYLEIIRRLGQFELTKENSGGYSRVIIEKPFGSNLETAIELDKELHKYLKESQVYRIDHYLGKETVQNIMMLRFANIVFEPIWNYKYIDNVQITVAETLGIEHRAGYFEQAGLLRDMFQNHMIQLLTLVAMEPPASLEDSSVRDEKTKLLKSIRMYDTYEIDKYFVRGQYVRGTVNGKEVPGYREERNVNPNSYVETFVAGKFLIDNWRWSGVPFYLRAGKRLKKKISEIAIIFKEVPHSIFFKNNVELEQNVLILNIQPDEGFSLKIQAKQPGSKLCLNTLTMDFKYNEFFNFKGPDAYERLLLDAMVGDQTLFVRSDAMELAWKLLTPILNKWEQDKEKGLLFYEAGSWGPKEANELIARDGREWRDLEAEGEIEDGF</sequence>
<keyword evidence="11" id="KW-1185">Reference proteome</keyword>
<comment type="caution">
    <text evidence="7">Lacks conserved residue(s) required for the propagation of feature annotation.</text>
</comment>
<accession>A0A0C7P2K1</accession>
<dbReference type="HAMAP" id="MF_00966">
    <property type="entry name" value="G6PD"/>
    <property type="match status" value="1"/>
</dbReference>
<dbReference type="RefSeq" id="WP_052670368.1">
    <property type="nucleotide sequence ID" value="NZ_LN824141.1"/>
</dbReference>
<feature type="binding site" evidence="7">
    <location>
        <position position="201"/>
    </location>
    <ligand>
        <name>substrate</name>
    </ligand>
</feature>
<keyword evidence="3 7" id="KW-0313">Glucose metabolism</keyword>
<dbReference type="SUPFAM" id="SSF51735">
    <property type="entry name" value="NAD(P)-binding Rossmann-fold domains"/>
    <property type="match status" value="1"/>
</dbReference>
<dbReference type="EC" id="1.1.1.49" evidence="7"/>
<dbReference type="OrthoDB" id="9802739at2"/>
<dbReference type="Gene3D" id="3.30.360.10">
    <property type="entry name" value="Dihydrodipicolinate Reductase, domain 2"/>
    <property type="match status" value="1"/>
</dbReference>
<evidence type="ECO:0000313" key="10">
    <source>
        <dbReference type="EMBL" id="CEP78174.1"/>
    </source>
</evidence>
<keyword evidence="4 7" id="KW-0521">NADP</keyword>
<dbReference type="Proteomes" id="UP000032809">
    <property type="component" value="Chromosome I"/>
</dbReference>
<dbReference type="InterPro" id="IPR022675">
    <property type="entry name" value="G6P_DH_C"/>
</dbReference>
<feature type="binding site" evidence="7">
    <location>
        <position position="235"/>
    </location>
    <ligand>
        <name>substrate</name>
    </ligand>
</feature>
<dbReference type="PIRSF" id="PIRSF000110">
    <property type="entry name" value="G6PD"/>
    <property type="match status" value="1"/>
</dbReference>
<dbReference type="InterPro" id="IPR022674">
    <property type="entry name" value="G6P_DH_NAD-bd"/>
</dbReference>
<dbReference type="STRING" id="1006576.DTL3_0867"/>
<dbReference type="NCBIfam" id="TIGR00871">
    <property type="entry name" value="zwf"/>
    <property type="match status" value="1"/>
</dbReference>
<feature type="binding site" evidence="7">
    <location>
        <position position="167"/>
    </location>
    <ligand>
        <name>NADP(+)</name>
        <dbReference type="ChEBI" id="CHEBI:58349"/>
    </ligand>
</feature>
<protein>
    <recommendedName>
        <fullName evidence="7">Glucose-6-phosphate 1-dehydrogenase</fullName>
        <shortName evidence="7">G6PD</shortName>
        <ecNumber evidence="7">1.1.1.49</ecNumber>
    </recommendedName>
</protein>
<dbReference type="Pfam" id="PF02781">
    <property type="entry name" value="G6PD_C"/>
    <property type="match status" value="1"/>
</dbReference>
<comment type="pathway">
    <text evidence="1 7">Carbohydrate degradation; pentose phosphate pathway; D-ribulose 5-phosphate from D-glucose 6-phosphate (oxidative stage): step 1/3.</text>
</comment>
<dbReference type="Gene3D" id="3.40.50.720">
    <property type="entry name" value="NAD(P)-binding Rossmann-like Domain"/>
    <property type="match status" value="1"/>
</dbReference>
<evidence type="ECO:0000313" key="11">
    <source>
        <dbReference type="Proteomes" id="UP000032809"/>
    </source>
</evidence>
<comment type="catalytic activity">
    <reaction evidence="7">
        <text>D-glucose 6-phosphate + NADP(+) = 6-phospho-D-glucono-1,5-lactone + NADPH + H(+)</text>
        <dbReference type="Rhea" id="RHEA:15841"/>
        <dbReference type="ChEBI" id="CHEBI:15378"/>
        <dbReference type="ChEBI" id="CHEBI:57783"/>
        <dbReference type="ChEBI" id="CHEBI:57955"/>
        <dbReference type="ChEBI" id="CHEBI:58349"/>
        <dbReference type="ChEBI" id="CHEBI:61548"/>
        <dbReference type="EC" id="1.1.1.49"/>
    </reaction>
</comment>
<dbReference type="KEGG" id="dtn:DTL3_0867"/>
<dbReference type="EMBL" id="LN824141">
    <property type="protein sequence ID" value="CEP78174.1"/>
    <property type="molecule type" value="Genomic_DNA"/>
</dbReference>
<comment type="similarity">
    <text evidence="2 7">Belongs to the glucose-6-phosphate dehydrogenase family.</text>
</comment>
<feature type="domain" description="Glucose-6-phosphate dehydrogenase NAD-binding" evidence="8">
    <location>
        <begin position="26"/>
        <end position="206"/>
    </location>
</feature>
<dbReference type="GO" id="GO:0009051">
    <property type="term" value="P:pentose-phosphate shunt, oxidative branch"/>
    <property type="evidence" value="ECO:0007669"/>
    <property type="project" value="TreeGrafter"/>
</dbReference>
<dbReference type="GO" id="GO:0005829">
    <property type="term" value="C:cytosol"/>
    <property type="evidence" value="ECO:0007669"/>
    <property type="project" value="TreeGrafter"/>
</dbReference>
<dbReference type="InterPro" id="IPR036291">
    <property type="entry name" value="NAD(P)-bd_dom_sf"/>
</dbReference>
<reference evidence="11" key="1">
    <citation type="submission" date="2014-11" db="EMBL/GenBank/DDBJ databases">
        <authorList>
            <person name="Wibberg D."/>
        </authorList>
    </citation>
    <scope>NUCLEOTIDE SEQUENCE [LARGE SCALE GENOMIC DNA]</scope>
    <source>
        <strain evidence="11">L3</strain>
    </source>
</reference>
<dbReference type="GO" id="GO:0004345">
    <property type="term" value="F:glucose-6-phosphate dehydrogenase activity"/>
    <property type="evidence" value="ECO:0007669"/>
    <property type="project" value="UniProtKB-UniRule"/>
</dbReference>
<feature type="binding site" evidence="7">
    <location>
        <position position="364"/>
    </location>
    <ligand>
        <name>substrate</name>
    </ligand>
</feature>
<keyword evidence="5 7" id="KW-0560">Oxidoreductase</keyword>
<feature type="active site" description="Proton acceptor" evidence="7">
    <location>
        <position position="259"/>
    </location>
</feature>
<evidence type="ECO:0000259" key="8">
    <source>
        <dbReference type="Pfam" id="PF00479"/>
    </source>
</evidence>
<gene>
    <name evidence="7 10" type="primary">zwf</name>
    <name evidence="10" type="ORF">DTL3_0867</name>
</gene>
<dbReference type="GO" id="GO:0006006">
    <property type="term" value="P:glucose metabolic process"/>
    <property type="evidence" value="ECO:0007669"/>
    <property type="project" value="UniProtKB-KW"/>
</dbReference>
<dbReference type="HOGENOM" id="CLU_013524_5_0_0"/>
<evidence type="ECO:0000256" key="3">
    <source>
        <dbReference type="ARBA" id="ARBA00022526"/>
    </source>
</evidence>
<evidence type="ECO:0000256" key="4">
    <source>
        <dbReference type="ARBA" id="ARBA00022857"/>
    </source>
</evidence>
<dbReference type="AlphaFoldDB" id="A0A0C7P2K1"/>
<feature type="binding site" evidence="7">
    <location>
        <position position="359"/>
    </location>
    <ligand>
        <name>substrate</name>
    </ligand>
</feature>
<dbReference type="InterPro" id="IPR001282">
    <property type="entry name" value="G6P_DH"/>
</dbReference>
<dbReference type="PATRIC" id="fig|1006576.9.peg.855"/>
<organism evidence="10 11">
    <name type="scientific">Defluviitoga tunisiensis</name>
    <dbReference type="NCBI Taxonomy" id="1006576"/>
    <lineage>
        <taxon>Bacteria</taxon>
        <taxon>Thermotogati</taxon>
        <taxon>Thermotogota</taxon>
        <taxon>Thermotogae</taxon>
        <taxon>Petrotogales</taxon>
        <taxon>Petrotogaceae</taxon>
        <taxon>Defluviitoga</taxon>
    </lineage>
</organism>
<feature type="binding site" evidence="7">
    <location>
        <position position="254"/>
    </location>
    <ligand>
        <name>substrate</name>
    </ligand>
</feature>
<feature type="binding site" evidence="7">
    <location>
        <position position="63"/>
    </location>
    <ligand>
        <name>NADP(+)</name>
        <dbReference type="ChEBI" id="CHEBI:58349"/>
    </ligand>
</feature>